<reference evidence="1 2" key="1">
    <citation type="submission" date="2012-12" db="EMBL/GenBank/DDBJ databases">
        <title>Whole genome shotgun sequence of Gordonia sihwensis NBRC 108236.</title>
        <authorList>
            <person name="Yoshida I."/>
            <person name="Hosoyama A."/>
            <person name="Tsuchikane K."/>
            <person name="Ando Y."/>
            <person name="Baba S."/>
            <person name="Ohji S."/>
            <person name="Hamada M."/>
            <person name="Tamura T."/>
            <person name="Yamazoe A."/>
            <person name="Yamazaki S."/>
            <person name="Fujita N."/>
        </authorList>
    </citation>
    <scope>NUCLEOTIDE SEQUENCE [LARGE SCALE GENOMIC DNA]</scope>
    <source>
        <strain evidence="1 2">NBRC 108236</strain>
    </source>
</reference>
<evidence type="ECO:0000313" key="1">
    <source>
        <dbReference type="EMBL" id="GAC62108.1"/>
    </source>
</evidence>
<accession>L7LPY3</accession>
<evidence type="ECO:0000313" key="2">
    <source>
        <dbReference type="Proteomes" id="UP000035083"/>
    </source>
</evidence>
<proteinExistence type="predicted"/>
<keyword evidence="2" id="KW-1185">Reference proteome</keyword>
<organism evidence="1 2">
    <name type="scientific">Gordonia sihwensis NBRC 108236</name>
    <dbReference type="NCBI Taxonomy" id="1223544"/>
    <lineage>
        <taxon>Bacteria</taxon>
        <taxon>Bacillati</taxon>
        <taxon>Actinomycetota</taxon>
        <taxon>Actinomycetes</taxon>
        <taxon>Mycobacteriales</taxon>
        <taxon>Gordoniaceae</taxon>
        <taxon>Gordonia</taxon>
    </lineage>
</organism>
<comment type="caution">
    <text evidence="1">The sequence shown here is derived from an EMBL/GenBank/DDBJ whole genome shotgun (WGS) entry which is preliminary data.</text>
</comment>
<protein>
    <submittedName>
        <fullName evidence="1">Uncharacterized protein</fullName>
    </submittedName>
</protein>
<sequence>MNDALELIDGTVESIPNLPDFDVIEMRTEPIVDAGRRGVLYYSIIDARFRGLVRTVTEVEVLDDPESEGCAILAQRASSVPVLMQSDGIPSLRSIDARTLFE</sequence>
<dbReference type="Proteomes" id="UP000035083">
    <property type="component" value="Unassembled WGS sequence"/>
</dbReference>
<dbReference type="AlphaFoldDB" id="L7LPY3"/>
<name>L7LPY3_9ACTN</name>
<gene>
    <name evidence="1" type="ORF">GSI01S_28_00770</name>
</gene>
<dbReference type="EMBL" id="BANU01000028">
    <property type="protein sequence ID" value="GAC62108.1"/>
    <property type="molecule type" value="Genomic_DNA"/>
</dbReference>